<dbReference type="Pfam" id="PF01168">
    <property type="entry name" value="Ala_racemase_N"/>
    <property type="match status" value="1"/>
</dbReference>
<dbReference type="FunFam" id="3.20.20.10:FF:000002">
    <property type="entry name" value="Alanine racemase"/>
    <property type="match status" value="1"/>
</dbReference>
<dbReference type="PROSITE" id="PS00395">
    <property type="entry name" value="ALANINE_RACEMASE"/>
    <property type="match status" value="1"/>
</dbReference>
<dbReference type="InterPro" id="IPR020622">
    <property type="entry name" value="Ala_racemase_pyridoxalP-BS"/>
</dbReference>
<dbReference type="CDD" id="cd00430">
    <property type="entry name" value="PLPDE_III_AR"/>
    <property type="match status" value="1"/>
</dbReference>
<dbReference type="EC" id="5.1.1.1" evidence="4"/>
<dbReference type="NCBIfam" id="TIGR00492">
    <property type="entry name" value="alr"/>
    <property type="match status" value="1"/>
</dbReference>
<dbReference type="PANTHER" id="PTHR30511:SF0">
    <property type="entry name" value="ALANINE RACEMASE, CATABOLIC-RELATED"/>
    <property type="match status" value="1"/>
</dbReference>
<dbReference type="SUPFAM" id="SSF50621">
    <property type="entry name" value="Alanine racemase C-terminal domain-like"/>
    <property type="match status" value="1"/>
</dbReference>
<feature type="binding site" evidence="4 6">
    <location>
        <position position="307"/>
    </location>
    <ligand>
        <name>substrate</name>
    </ligand>
</feature>
<feature type="domain" description="Alanine racemase C-terminal" evidence="7">
    <location>
        <begin position="238"/>
        <end position="366"/>
    </location>
</feature>
<reference evidence="8" key="2">
    <citation type="submission" date="2024-06" db="EMBL/GenBank/DDBJ databases">
        <authorList>
            <person name="Petrova K.O."/>
            <person name="Toshchakov S.V."/>
            <person name="Boltjanskaja Y.V."/>
            <person name="Kevbrin V."/>
        </authorList>
    </citation>
    <scope>NUCLEOTIDE SEQUENCE</scope>
    <source>
        <strain evidence="8">Z-910T</strain>
    </source>
</reference>
<evidence type="ECO:0000259" key="7">
    <source>
        <dbReference type="SMART" id="SM01005"/>
    </source>
</evidence>
<dbReference type="Gene3D" id="2.40.37.10">
    <property type="entry name" value="Lyase, Ornithine Decarboxylase, Chain A, domain 1"/>
    <property type="match status" value="1"/>
</dbReference>
<dbReference type="SMART" id="SM01005">
    <property type="entry name" value="Ala_racemase_C"/>
    <property type="match status" value="1"/>
</dbReference>
<dbReference type="GO" id="GO:0009252">
    <property type="term" value="P:peptidoglycan biosynthetic process"/>
    <property type="evidence" value="ECO:0007669"/>
    <property type="project" value="TreeGrafter"/>
</dbReference>
<organism evidence="8">
    <name type="scientific">Proteinivorax tanatarense</name>
    <dbReference type="NCBI Taxonomy" id="1260629"/>
    <lineage>
        <taxon>Bacteria</taxon>
        <taxon>Bacillati</taxon>
        <taxon>Bacillota</taxon>
        <taxon>Clostridia</taxon>
        <taxon>Eubacteriales</taxon>
        <taxon>Proteinivoracaceae</taxon>
        <taxon>Proteinivorax</taxon>
    </lineage>
</organism>
<dbReference type="InterPro" id="IPR029066">
    <property type="entry name" value="PLP-binding_barrel"/>
</dbReference>
<comment type="pathway">
    <text evidence="4">Amino-acid biosynthesis; D-alanine biosynthesis; D-alanine from L-alanine: step 1/1.</text>
</comment>
<comment type="catalytic activity">
    <reaction evidence="4">
        <text>L-alanine = D-alanine</text>
        <dbReference type="Rhea" id="RHEA:20249"/>
        <dbReference type="ChEBI" id="CHEBI:57416"/>
        <dbReference type="ChEBI" id="CHEBI:57972"/>
        <dbReference type="EC" id="5.1.1.1"/>
    </reaction>
</comment>
<name>A0AAU7VKV6_9FIRM</name>
<evidence type="ECO:0000256" key="3">
    <source>
        <dbReference type="ARBA" id="ARBA00023235"/>
    </source>
</evidence>
<dbReference type="AlphaFoldDB" id="A0AAU7VKV6"/>
<dbReference type="RefSeq" id="WP_350343426.1">
    <property type="nucleotide sequence ID" value="NZ_CP158367.1"/>
</dbReference>
<gene>
    <name evidence="8" type="primary">alr</name>
    <name evidence="8" type="ORF">PRVXT_002735</name>
</gene>
<feature type="binding site" evidence="4 6">
    <location>
        <position position="131"/>
    </location>
    <ligand>
        <name>substrate</name>
    </ligand>
</feature>
<feature type="active site" description="Proton acceptor; specific for D-alanine" evidence="4">
    <location>
        <position position="36"/>
    </location>
</feature>
<evidence type="ECO:0000256" key="6">
    <source>
        <dbReference type="PIRSR" id="PIRSR600821-52"/>
    </source>
</evidence>
<sequence>MYRPTYVEIDLKNISYNLTELTKNLQPDTRVMAVVKADGYGHGSVEVSKAAIKAGATDLAVATVEEGITLRKNGIKEPILILGLVPVSSASALIEYSLTSTIYDLKIAEELNKRVNKSVAVHVKVDTGMHRLGVLWNEINSFLHRLKELKNIQVEGIFSHYSNADDNNSNYSNVQRQRFLEVIENLPYNIPIRHISNSAGVIEGLSCIPKCNMIRLGIVLYGLYPSQLQLDKVNLKPAMKLKTKVASIKQVEEGAPISYGLTYKTPCTTKVATLPIGYADGYSRLLSNKAWVEIKGFKAPVLGSVCMDYIMVDVTNIPSISLDDEVNVMGGVSENCISVDTVAEMVNTINYEVVCSISNRVPRIYKK</sequence>
<dbReference type="SUPFAM" id="SSF51419">
    <property type="entry name" value="PLP-binding barrel"/>
    <property type="match status" value="1"/>
</dbReference>
<comment type="function">
    <text evidence="4">Catalyzes the interconversion of L-alanine and D-alanine. May also act on other amino acids.</text>
</comment>
<feature type="active site" description="Proton acceptor; specific for L-alanine" evidence="4">
    <location>
        <position position="259"/>
    </location>
</feature>
<evidence type="ECO:0000313" key="8">
    <source>
        <dbReference type="EMBL" id="XBX74677.1"/>
    </source>
</evidence>
<dbReference type="Pfam" id="PF00842">
    <property type="entry name" value="Ala_racemase_C"/>
    <property type="match status" value="1"/>
</dbReference>
<dbReference type="InterPro" id="IPR009006">
    <property type="entry name" value="Ala_racemase/Decarboxylase_C"/>
</dbReference>
<comment type="cofactor">
    <cofactor evidence="1 4 5">
        <name>pyridoxal 5'-phosphate</name>
        <dbReference type="ChEBI" id="CHEBI:597326"/>
    </cofactor>
</comment>
<dbReference type="PANTHER" id="PTHR30511">
    <property type="entry name" value="ALANINE RACEMASE"/>
    <property type="match status" value="1"/>
</dbReference>
<dbReference type="PRINTS" id="PR00992">
    <property type="entry name" value="ALARACEMASE"/>
</dbReference>
<evidence type="ECO:0000256" key="4">
    <source>
        <dbReference type="HAMAP-Rule" id="MF_01201"/>
    </source>
</evidence>
<evidence type="ECO:0000256" key="5">
    <source>
        <dbReference type="PIRSR" id="PIRSR600821-50"/>
    </source>
</evidence>
<keyword evidence="3 4" id="KW-0413">Isomerase</keyword>
<evidence type="ECO:0000256" key="1">
    <source>
        <dbReference type="ARBA" id="ARBA00001933"/>
    </source>
</evidence>
<dbReference type="Gene3D" id="3.20.20.10">
    <property type="entry name" value="Alanine racemase"/>
    <property type="match status" value="1"/>
</dbReference>
<dbReference type="GO" id="GO:0030170">
    <property type="term" value="F:pyridoxal phosphate binding"/>
    <property type="evidence" value="ECO:0007669"/>
    <property type="project" value="UniProtKB-UniRule"/>
</dbReference>
<accession>A0AAU7VKV6</accession>
<dbReference type="HAMAP" id="MF_01201">
    <property type="entry name" value="Ala_racemase"/>
    <property type="match status" value="1"/>
</dbReference>
<protein>
    <recommendedName>
        <fullName evidence="4">Alanine racemase</fullName>
        <ecNumber evidence="4">5.1.1.1</ecNumber>
    </recommendedName>
</protein>
<evidence type="ECO:0000256" key="2">
    <source>
        <dbReference type="ARBA" id="ARBA00022898"/>
    </source>
</evidence>
<dbReference type="InterPro" id="IPR001608">
    <property type="entry name" value="Ala_racemase_N"/>
</dbReference>
<dbReference type="EMBL" id="CP158367">
    <property type="protein sequence ID" value="XBX74677.1"/>
    <property type="molecule type" value="Genomic_DNA"/>
</dbReference>
<keyword evidence="2 4" id="KW-0663">Pyridoxal phosphate</keyword>
<comment type="similarity">
    <text evidence="4">Belongs to the alanine racemase family.</text>
</comment>
<dbReference type="InterPro" id="IPR000821">
    <property type="entry name" value="Ala_racemase"/>
</dbReference>
<dbReference type="GO" id="GO:0030632">
    <property type="term" value="P:D-alanine biosynthetic process"/>
    <property type="evidence" value="ECO:0007669"/>
    <property type="project" value="UniProtKB-UniRule"/>
</dbReference>
<dbReference type="InterPro" id="IPR011079">
    <property type="entry name" value="Ala_racemase_C"/>
</dbReference>
<dbReference type="GO" id="GO:0008784">
    <property type="term" value="F:alanine racemase activity"/>
    <property type="evidence" value="ECO:0007669"/>
    <property type="project" value="UniProtKB-UniRule"/>
</dbReference>
<proteinExistence type="inferred from homology"/>
<feature type="modified residue" description="N6-(pyridoxal phosphate)lysine" evidence="4 5">
    <location>
        <position position="36"/>
    </location>
</feature>
<dbReference type="GO" id="GO:0005829">
    <property type="term" value="C:cytosol"/>
    <property type="evidence" value="ECO:0007669"/>
    <property type="project" value="TreeGrafter"/>
</dbReference>
<reference evidence="8" key="1">
    <citation type="journal article" date="2013" name="Extremophiles">
        <title>Proteinivorax tanatarense gen. nov., sp. nov., an anaerobic, haloalkaliphilic, proteolytic bacterium isolated from a decaying algal bloom, and proposal of Proteinivoraceae fam. nov.</title>
        <authorList>
            <person name="Kevbrin V."/>
            <person name="Boltyanskaya Y."/>
            <person name="Zhilina T."/>
            <person name="Kolganova T."/>
            <person name="Lavrentjeva E."/>
            <person name="Kuznetsov B."/>
        </authorList>
    </citation>
    <scope>NUCLEOTIDE SEQUENCE</scope>
    <source>
        <strain evidence="8">Z-910T</strain>
    </source>
</reference>